<dbReference type="InterPro" id="IPR051531">
    <property type="entry name" value="N-acetyltransferase"/>
</dbReference>
<dbReference type="Proteomes" id="UP000198870">
    <property type="component" value="Unassembled WGS sequence"/>
</dbReference>
<organism evidence="2 3">
    <name type="scientific">Desulfoluna spongiiphila</name>
    <dbReference type="NCBI Taxonomy" id="419481"/>
    <lineage>
        <taxon>Bacteria</taxon>
        <taxon>Pseudomonadati</taxon>
        <taxon>Thermodesulfobacteriota</taxon>
        <taxon>Desulfobacteria</taxon>
        <taxon>Desulfobacterales</taxon>
        <taxon>Desulfolunaceae</taxon>
        <taxon>Desulfoluna</taxon>
    </lineage>
</organism>
<dbReference type="Gene3D" id="3.40.630.30">
    <property type="match status" value="1"/>
</dbReference>
<dbReference type="STRING" id="419481.SAMN05216233_105203"/>
<feature type="domain" description="N-acetyltransferase" evidence="1">
    <location>
        <begin position="8"/>
        <end position="169"/>
    </location>
</feature>
<dbReference type="PANTHER" id="PTHR43792:SF1">
    <property type="entry name" value="N-ACETYLTRANSFERASE DOMAIN-CONTAINING PROTEIN"/>
    <property type="match status" value="1"/>
</dbReference>
<dbReference type="EMBL" id="FMUX01000005">
    <property type="protein sequence ID" value="SCY22624.1"/>
    <property type="molecule type" value="Genomic_DNA"/>
</dbReference>
<dbReference type="AlphaFoldDB" id="A0A1G5E6H0"/>
<name>A0A1G5E6H0_9BACT</name>
<evidence type="ECO:0000313" key="3">
    <source>
        <dbReference type="Proteomes" id="UP000198870"/>
    </source>
</evidence>
<evidence type="ECO:0000313" key="2">
    <source>
        <dbReference type="EMBL" id="SCY22624.1"/>
    </source>
</evidence>
<dbReference type="OrthoDB" id="6293260at2"/>
<proteinExistence type="predicted"/>
<dbReference type="Pfam" id="PF13302">
    <property type="entry name" value="Acetyltransf_3"/>
    <property type="match status" value="1"/>
</dbReference>
<dbReference type="SUPFAM" id="SSF55729">
    <property type="entry name" value="Acyl-CoA N-acyltransferases (Nat)"/>
    <property type="match status" value="1"/>
</dbReference>
<keyword evidence="3" id="KW-1185">Reference proteome</keyword>
<dbReference type="InterPro" id="IPR000182">
    <property type="entry name" value="GNAT_dom"/>
</dbReference>
<dbReference type="PROSITE" id="PS51186">
    <property type="entry name" value="GNAT"/>
    <property type="match status" value="1"/>
</dbReference>
<dbReference type="PANTHER" id="PTHR43792">
    <property type="entry name" value="GNAT FAMILY, PUTATIVE (AFU_ORTHOLOGUE AFUA_3G00765)-RELATED-RELATED"/>
    <property type="match status" value="1"/>
</dbReference>
<sequence length="180" mass="20686">MDLISSRLRFRPMEEQDRRFMQRFLSDGELTRWLPVDYPCPIEQVHLHVDRRLEHWDQYGFGTFVLEELHGREPVGYCGLEHVVESPFIDLRYGLIQTVQGRGLAFEAAMRLVLYGFQGLQLPRIYGAAMPENRASVAVLTKVGMRPDKRFDCYGSNLFTASVDRATFEQAILAGVEQGT</sequence>
<reference evidence="2 3" key="1">
    <citation type="submission" date="2016-10" db="EMBL/GenBank/DDBJ databases">
        <authorList>
            <person name="de Groot N.N."/>
        </authorList>
    </citation>
    <scope>NUCLEOTIDE SEQUENCE [LARGE SCALE GENOMIC DNA]</scope>
    <source>
        <strain evidence="2 3">AA1</strain>
    </source>
</reference>
<dbReference type="InterPro" id="IPR016181">
    <property type="entry name" value="Acyl_CoA_acyltransferase"/>
</dbReference>
<accession>A0A1G5E6H0</accession>
<keyword evidence="2" id="KW-0808">Transferase</keyword>
<protein>
    <submittedName>
        <fullName evidence="2">Protein N-acetyltransferase, RimJ/RimL family</fullName>
    </submittedName>
</protein>
<dbReference type="RefSeq" id="WP_092210363.1">
    <property type="nucleotide sequence ID" value="NZ_FMUX01000005.1"/>
</dbReference>
<evidence type="ECO:0000259" key="1">
    <source>
        <dbReference type="PROSITE" id="PS51186"/>
    </source>
</evidence>
<dbReference type="GO" id="GO:0016747">
    <property type="term" value="F:acyltransferase activity, transferring groups other than amino-acyl groups"/>
    <property type="evidence" value="ECO:0007669"/>
    <property type="project" value="InterPro"/>
</dbReference>
<gene>
    <name evidence="2" type="ORF">SAMN05216233_105203</name>
</gene>